<feature type="domain" description="FecR protein" evidence="1">
    <location>
        <begin position="122"/>
        <end position="211"/>
    </location>
</feature>
<feature type="domain" description="FecR N-terminal" evidence="2">
    <location>
        <begin position="16"/>
        <end position="58"/>
    </location>
</feature>
<dbReference type="Gene3D" id="3.55.50.30">
    <property type="match status" value="1"/>
</dbReference>
<gene>
    <name evidence="3" type="ORF">BV82_0226</name>
</gene>
<dbReference type="GeneID" id="98281620"/>
<dbReference type="Pfam" id="PF04773">
    <property type="entry name" value="FecR"/>
    <property type="match status" value="1"/>
</dbReference>
<evidence type="ECO:0000259" key="1">
    <source>
        <dbReference type="Pfam" id="PF04773"/>
    </source>
</evidence>
<dbReference type="KEGG" id="pdw:BV82_0226"/>
<keyword evidence="4" id="KW-1185">Reference proteome</keyword>
<dbReference type="GO" id="GO:0016989">
    <property type="term" value="F:sigma factor antagonist activity"/>
    <property type="evidence" value="ECO:0007669"/>
    <property type="project" value="TreeGrafter"/>
</dbReference>
<sequence length="323" mass="35716">MTEASPLLIPGESAREQASYWFAHRAQIASDQATRQRFEQWRGADAEHDAAYAELEALWNNRAFEQALQSLEVDLGLPPAPVQRSWRRPMRQYLATAAAVLLMLGAGWMADVPMRLQAEHLTAIAQVEHLELADGSHIVLGSNSAISTTFDGQSRHIRLLRGDLYIEAFHDAARPLIIDTGEARVTVVGTRFSVSKRDKQVTVAVREGRVRFANNAGDNNLLLAGNWQQLKAGHLQPAHQEGGERQMAWINGRLSFQDAPLADVLSELRRYYPAPILLFNSTAATQRVSGNYQLDEPLAIVQALSKVTATQVTRLPGGTLVVR</sequence>
<evidence type="ECO:0000313" key="3">
    <source>
        <dbReference type="EMBL" id="KDO02091.1"/>
    </source>
</evidence>
<dbReference type="Pfam" id="PF16220">
    <property type="entry name" value="DUF4880"/>
    <property type="match status" value="1"/>
</dbReference>
<dbReference type="PANTHER" id="PTHR30273:SF2">
    <property type="entry name" value="PROTEIN FECR"/>
    <property type="match status" value="1"/>
</dbReference>
<evidence type="ECO:0000259" key="2">
    <source>
        <dbReference type="Pfam" id="PF16220"/>
    </source>
</evidence>
<organism evidence="3 4">
    <name type="scientific">Pseudomonas donghuensis</name>
    <dbReference type="NCBI Taxonomy" id="1163398"/>
    <lineage>
        <taxon>Bacteria</taxon>
        <taxon>Pseudomonadati</taxon>
        <taxon>Pseudomonadota</taxon>
        <taxon>Gammaproteobacteria</taxon>
        <taxon>Pseudomonadales</taxon>
        <taxon>Pseudomonadaceae</taxon>
        <taxon>Pseudomonas</taxon>
    </lineage>
</organism>
<evidence type="ECO:0000313" key="4">
    <source>
        <dbReference type="Proteomes" id="UP000027121"/>
    </source>
</evidence>
<dbReference type="InterPro" id="IPR012373">
    <property type="entry name" value="Ferrdict_sens_TM"/>
</dbReference>
<reference evidence="3 4" key="2">
    <citation type="journal article" date="2016" name="Front. Microbiol.">
        <title>When Genome-Based Approach Meets the 'Old but Good': Revealing Genes Involved in the Antibacterial Activity of Pseudomonas sp. P482 against Soft Rot Pathogens.</title>
        <authorList>
            <person name="Krzyzanowska D.M."/>
            <person name="Ossowicki A."/>
            <person name="Rajewska M."/>
            <person name="Maciag T."/>
            <person name="Jablonska M."/>
            <person name="Obuchowski M."/>
            <person name="Heeb S."/>
            <person name="Jafra S."/>
        </authorList>
    </citation>
    <scope>NUCLEOTIDE SEQUENCE [LARGE SCALE GENOMIC DNA]</scope>
    <source>
        <strain evidence="3 4">P482</strain>
    </source>
</reference>
<dbReference type="InterPro" id="IPR006860">
    <property type="entry name" value="FecR"/>
</dbReference>
<reference evidence="3 4" key="1">
    <citation type="journal article" date="2014" name="Genome Announc.">
        <title>Genome Sequence of Pseudomonas sp. Strain P482, a Tomato Rhizosphere Isolate with Broad-Spectrum Antimicrobial Activity.</title>
        <authorList>
            <person name="Krzyzanowska D.M."/>
            <person name="Ossowicki A."/>
            <person name="Jafra S."/>
        </authorList>
    </citation>
    <scope>NUCLEOTIDE SEQUENCE [LARGE SCALE GENOMIC DNA]</scope>
    <source>
        <strain evidence="3 4">P482</strain>
    </source>
</reference>
<dbReference type="Proteomes" id="UP000027121">
    <property type="component" value="Chromosome"/>
</dbReference>
<dbReference type="EMBL" id="CP071706">
    <property type="protein sequence ID" value="KDO02091.1"/>
    <property type="molecule type" value="Genomic_DNA"/>
</dbReference>
<dbReference type="InterPro" id="IPR032623">
    <property type="entry name" value="FecR_N"/>
</dbReference>
<dbReference type="RefSeq" id="WP_036993895.1">
    <property type="nucleotide sequence ID" value="NZ_CP071706.1"/>
</dbReference>
<dbReference type="PANTHER" id="PTHR30273">
    <property type="entry name" value="PERIPLASMIC SIGNAL SENSOR AND SIGMA FACTOR ACTIVATOR FECR-RELATED"/>
    <property type="match status" value="1"/>
</dbReference>
<dbReference type="Gene3D" id="2.60.120.1440">
    <property type="match status" value="1"/>
</dbReference>
<name>A0AAP0SK84_9PSED</name>
<proteinExistence type="predicted"/>
<dbReference type="PIRSF" id="PIRSF018266">
    <property type="entry name" value="FecR"/>
    <property type="match status" value="1"/>
</dbReference>
<protein>
    <submittedName>
        <fullName evidence="3">FecR family protein</fullName>
    </submittedName>
</protein>
<dbReference type="AlphaFoldDB" id="A0AAP0SK84"/>
<accession>A0AAP0SK84</accession>